<dbReference type="Pfam" id="PF00561">
    <property type="entry name" value="Abhydrolase_1"/>
    <property type="match status" value="1"/>
</dbReference>
<comment type="caution">
    <text evidence="4">The sequence shown here is derived from an EMBL/GenBank/DDBJ whole genome shotgun (WGS) entry which is preliminary data.</text>
</comment>
<evidence type="ECO:0000256" key="1">
    <source>
        <dbReference type="ARBA" id="ARBA00022801"/>
    </source>
</evidence>
<feature type="domain" description="AB hydrolase-1" evidence="3">
    <location>
        <begin position="75"/>
        <end position="324"/>
    </location>
</feature>
<name>A0A7X4H6Q2_9BURK</name>
<sequence>MKSPIGALRAIAIAAAIAATGTLAPPAAHAAQPAKISKAELSDTALVKSLPGFSNGYAEVNGTRLHYVEGGKGETLVLLPGWPQTWWAFHKIMPELSKHYRVIALDLRGMGGSAKPEGGYDKKNMAKDVLELLKQKGIEKAHIAGHDIGAQVAWSYAANFPQATGKLVMMDVPHPDQGLYSWPILPGVGTFNEKIDERAPFAWWFAFHQVKGLPEKLLAGRVHLEQEWFFTYLLKDEAALSPKDRAIYASAYNSADAIRAGNAWYQAFPQDIVDEKEYKKLEMPVLGIAGPGYGWLSSTLAAKASNARTIRLENSGHFVQEEAPADTTRHMIEFLK</sequence>
<dbReference type="PRINTS" id="PR00111">
    <property type="entry name" value="ABHYDROLASE"/>
</dbReference>
<feature type="chain" id="PRO_5031262865" evidence="2">
    <location>
        <begin position="31"/>
        <end position="336"/>
    </location>
</feature>
<dbReference type="Gene3D" id="3.40.50.1820">
    <property type="entry name" value="alpha/beta hydrolase"/>
    <property type="match status" value="1"/>
</dbReference>
<dbReference type="PRINTS" id="PR00412">
    <property type="entry name" value="EPOXHYDRLASE"/>
</dbReference>
<dbReference type="InterPro" id="IPR029058">
    <property type="entry name" value="AB_hydrolase_fold"/>
</dbReference>
<dbReference type="SUPFAM" id="SSF53474">
    <property type="entry name" value="alpha/beta-Hydrolases"/>
    <property type="match status" value="1"/>
</dbReference>
<keyword evidence="5" id="KW-1185">Reference proteome</keyword>
<proteinExistence type="predicted"/>
<dbReference type="EMBL" id="WWCU01000001">
    <property type="protein sequence ID" value="MYN05730.1"/>
    <property type="molecule type" value="Genomic_DNA"/>
</dbReference>
<dbReference type="PANTHER" id="PTHR43329">
    <property type="entry name" value="EPOXIDE HYDROLASE"/>
    <property type="match status" value="1"/>
</dbReference>
<feature type="signal peptide" evidence="2">
    <location>
        <begin position="1"/>
        <end position="30"/>
    </location>
</feature>
<dbReference type="RefSeq" id="WP_161070134.1">
    <property type="nucleotide sequence ID" value="NZ_WWCU01000001.1"/>
</dbReference>
<gene>
    <name evidence="4" type="ORF">GTP77_00080</name>
</gene>
<evidence type="ECO:0000313" key="5">
    <source>
        <dbReference type="Proteomes" id="UP000450676"/>
    </source>
</evidence>
<keyword evidence="1 4" id="KW-0378">Hydrolase</keyword>
<protein>
    <submittedName>
        <fullName evidence="4">Alpha/beta fold hydrolase</fullName>
    </submittedName>
</protein>
<keyword evidence="2" id="KW-0732">Signal</keyword>
<dbReference type="InterPro" id="IPR000073">
    <property type="entry name" value="AB_hydrolase_1"/>
</dbReference>
<dbReference type="Proteomes" id="UP000450676">
    <property type="component" value="Unassembled WGS sequence"/>
</dbReference>
<evidence type="ECO:0000313" key="4">
    <source>
        <dbReference type="EMBL" id="MYN05730.1"/>
    </source>
</evidence>
<dbReference type="InterPro" id="IPR000639">
    <property type="entry name" value="Epox_hydrolase-like"/>
</dbReference>
<organism evidence="4 5">
    <name type="scientific">Pseudoduganella aquatica</name>
    <dbReference type="NCBI Taxonomy" id="2660641"/>
    <lineage>
        <taxon>Bacteria</taxon>
        <taxon>Pseudomonadati</taxon>
        <taxon>Pseudomonadota</taxon>
        <taxon>Betaproteobacteria</taxon>
        <taxon>Burkholderiales</taxon>
        <taxon>Oxalobacteraceae</taxon>
        <taxon>Telluria group</taxon>
        <taxon>Pseudoduganella</taxon>
    </lineage>
</organism>
<accession>A0A7X4H6Q2</accession>
<dbReference type="AlphaFoldDB" id="A0A7X4H6Q2"/>
<evidence type="ECO:0000256" key="2">
    <source>
        <dbReference type="SAM" id="SignalP"/>
    </source>
</evidence>
<evidence type="ECO:0000259" key="3">
    <source>
        <dbReference type="Pfam" id="PF00561"/>
    </source>
</evidence>
<dbReference type="GO" id="GO:0016787">
    <property type="term" value="F:hydrolase activity"/>
    <property type="evidence" value="ECO:0007669"/>
    <property type="project" value="UniProtKB-KW"/>
</dbReference>
<reference evidence="4 5" key="1">
    <citation type="submission" date="2019-12" db="EMBL/GenBank/DDBJ databases">
        <title>Novel species isolated from a subtropical stream in China.</title>
        <authorList>
            <person name="Lu H."/>
        </authorList>
    </citation>
    <scope>NUCLEOTIDE SEQUENCE [LARGE SCALE GENOMIC DNA]</scope>
    <source>
        <strain evidence="4 5">FT127W</strain>
    </source>
</reference>